<evidence type="ECO:0000313" key="1">
    <source>
        <dbReference type="EMBL" id="KAL0905791.1"/>
    </source>
</evidence>
<organism evidence="1 2">
    <name type="scientific">Dendrobium thyrsiflorum</name>
    <name type="common">Pinecone-like raceme dendrobium</name>
    <name type="synonym">Orchid</name>
    <dbReference type="NCBI Taxonomy" id="117978"/>
    <lineage>
        <taxon>Eukaryota</taxon>
        <taxon>Viridiplantae</taxon>
        <taxon>Streptophyta</taxon>
        <taxon>Embryophyta</taxon>
        <taxon>Tracheophyta</taxon>
        <taxon>Spermatophyta</taxon>
        <taxon>Magnoliopsida</taxon>
        <taxon>Liliopsida</taxon>
        <taxon>Asparagales</taxon>
        <taxon>Orchidaceae</taxon>
        <taxon>Epidendroideae</taxon>
        <taxon>Malaxideae</taxon>
        <taxon>Dendrobiinae</taxon>
        <taxon>Dendrobium</taxon>
    </lineage>
</organism>
<evidence type="ECO:0000313" key="2">
    <source>
        <dbReference type="Proteomes" id="UP001552299"/>
    </source>
</evidence>
<reference evidence="1 2" key="1">
    <citation type="journal article" date="2024" name="Plant Biotechnol. J.">
        <title>Dendrobium thyrsiflorum genome and its molecular insights into genes involved in important horticultural traits.</title>
        <authorList>
            <person name="Chen B."/>
            <person name="Wang J.Y."/>
            <person name="Zheng P.J."/>
            <person name="Li K.L."/>
            <person name="Liang Y.M."/>
            <person name="Chen X.F."/>
            <person name="Zhang C."/>
            <person name="Zhao X."/>
            <person name="He X."/>
            <person name="Zhang G.Q."/>
            <person name="Liu Z.J."/>
            <person name="Xu Q."/>
        </authorList>
    </citation>
    <scope>NUCLEOTIDE SEQUENCE [LARGE SCALE GENOMIC DNA]</scope>
    <source>
        <strain evidence="1">GZMU011</strain>
    </source>
</reference>
<dbReference type="EMBL" id="JANQDX010000018">
    <property type="protein sequence ID" value="KAL0905791.1"/>
    <property type="molecule type" value="Genomic_DNA"/>
</dbReference>
<comment type="caution">
    <text evidence="1">The sequence shown here is derived from an EMBL/GenBank/DDBJ whole genome shotgun (WGS) entry which is preliminary data.</text>
</comment>
<dbReference type="AlphaFoldDB" id="A0ABD0U1F5"/>
<name>A0ABD0U1F5_DENTH</name>
<dbReference type="Proteomes" id="UP001552299">
    <property type="component" value="Unassembled WGS sequence"/>
</dbReference>
<sequence length="69" mass="7597">MEVLDLDAECQAADAMVEMAKKSNLFNTESSSKMLGHDLLIGLSSTIVGERKISVKIKKLGLLRSLFDR</sequence>
<accession>A0ABD0U1F5</accession>
<keyword evidence="2" id="KW-1185">Reference proteome</keyword>
<proteinExistence type="predicted"/>
<protein>
    <submittedName>
        <fullName evidence="1">Uncharacterized protein</fullName>
    </submittedName>
</protein>
<gene>
    <name evidence="1" type="ORF">M5K25_024230</name>
</gene>